<dbReference type="InterPro" id="IPR027417">
    <property type="entry name" value="P-loop_NTPase"/>
</dbReference>
<dbReference type="Pfam" id="PF13167">
    <property type="entry name" value="GTP-bdg_N"/>
    <property type="match status" value="1"/>
</dbReference>
<keyword evidence="11" id="KW-1185">Reference proteome</keyword>
<comment type="subunit">
    <text evidence="5">Monomer. Associates with the 50S ribosomal subunit.</text>
</comment>
<keyword evidence="4 5" id="KW-0342">GTP-binding</keyword>
<feature type="binding site" evidence="7">
    <location>
        <position position="251"/>
    </location>
    <ligand>
        <name>Mg(2+)</name>
        <dbReference type="ChEBI" id="CHEBI:18420"/>
    </ligand>
</feature>
<feature type="domain" description="Hflx-type G" evidence="9">
    <location>
        <begin position="203"/>
        <end position="386"/>
    </location>
</feature>
<evidence type="ECO:0000256" key="3">
    <source>
        <dbReference type="ARBA" id="ARBA00022842"/>
    </source>
</evidence>
<dbReference type="HAMAP" id="MF_00900">
    <property type="entry name" value="GTPase_HflX"/>
    <property type="match status" value="1"/>
</dbReference>
<organism evidence="10 11">
    <name type="scientific">Halorubrum coriense DSM 10284</name>
    <dbReference type="NCBI Taxonomy" id="1227466"/>
    <lineage>
        <taxon>Archaea</taxon>
        <taxon>Methanobacteriati</taxon>
        <taxon>Methanobacteriota</taxon>
        <taxon>Stenosarchaea group</taxon>
        <taxon>Halobacteria</taxon>
        <taxon>Halobacteriales</taxon>
        <taxon>Haloferacaceae</taxon>
        <taxon>Halorubrum</taxon>
    </lineage>
</organism>
<comment type="caution">
    <text evidence="10">The sequence shown here is derived from an EMBL/GenBank/DDBJ whole genome shotgun (WGS) entry which is preliminary data.</text>
</comment>
<dbReference type="InterPro" id="IPR032305">
    <property type="entry name" value="GTP-bd_M"/>
</dbReference>
<dbReference type="CDD" id="cd01878">
    <property type="entry name" value="HflX"/>
    <property type="match status" value="1"/>
</dbReference>
<evidence type="ECO:0000256" key="5">
    <source>
        <dbReference type="HAMAP-Rule" id="MF_00900"/>
    </source>
</evidence>
<sequence>MSDGVELHVDAEPTGEGRRAVVAKRVDSGEADLSEIGQLAAAAGYEVVGELTQTRTEDAAFMFGEGKVAELRDLVRRADAEAVIIDNDVGPYQTFNVGGKLPEGVEVVDRFTLILEIFGQRANTRKAQLQVELAELRYELPRAEAKASLAKRDERPGFMGLGEYDESVERDIKRQISEIRDELASIAEKEEARREQRRDSGFDLVALAGYTNAGKSTLMRRLADELAVDENAERHRDLDTTAESQDMLFTTLGTTTRRAEMEKRDVLLTDTVGFIADLPHWLVESFESTLDSVYRADLVLLVVDASESVEAMREKLVTSHDTLYERNEAPVVTVFNKIDRLEPGSLADKRAALSGVAPDPIAVSAKTGAGVAELRDRVEAELPDWERERLVLPVSDEAMSLVSWVHDHGYVAEETYAGDQVTVDFEAKPSIVARARAKAADVSTPPEESV</sequence>
<dbReference type="RefSeq" id="WP_006113663.1">
    <property type="nucleotide sequence ID" value="NZ_AOJL01000042.1"/>
</dbReference>
<dbReference type="GO" id="GO:0046872">
    <property type="term" value="F:metal ion binding"/>
    <property type="evidence" value="ECO:0007669"/>
    <property type="project" value="UniProtKB-KW"/>
</dbReference>
<dbReference type="Proteomes" id="UP000011509">
    <property type="component" value="Unassembled WGS sequence"/>
</dbReference>
<keyword evidence="2 5" id="KW-0547">Nucleotide-binding</keyword>
<dbReference type="PATRIC" id="fig|1227466.3.peg.2144"/>
<feature type="binding site" evidence="6">
    <location>
        <begin position="364"/>
        <end position="366"/>
    </location>
    <ligand>
        <name>GTP</name>
        <dbReference type="ChEBI" id="CHEBI:37565"/>
    </ligand>
</feature>
<gene>
    <name evidence="5" type="primary">hflX</name>
    <name evidence="10" type="ORF">C464_10703</name>
</gene>
<evidence type="ECO:0000256" key="2">
    <source>
        <dbReference type="ARBA" id="ARBA00022741"/>
    </source>
</evidence>
<dbReference type="OrthoDB" id="10150at2157"/>
<feature type="binding site" evidence="6">
    <location>
        <begin position="336"/>
        <end position="339"/>
    </location>
    <ligand>
        <name>GTP</name>
        <dbReference type="ChEBI" id="CHEBI:37565"/>
    </ligand>
</feature>
<comment type="cofactor">
    <cofactor evidence="7">
        <name>Mg(2+)</name>
        <dbReference type="ChEBI" id="CHEBI:18420"/>
    </cofactor>
</comment>
<dbReference type="InterPro" id="IPR025121">
    <property type="entry name" value="GTPase_HflX_N"/>
</dbReference>
<dbReference type="Gene3D" id="3.40.50.11060">
    <property type="entry name" value="GTPase HflX, N-terminal domain"/>
    <property type="match status" value="1"/>
</dbReference>
<name>M0EJH8_9EURY</name>
<dbReference type="GO" id="GO:0003924">
    <property type="term" value="F:GTPase activity"/>
    <property type="evidence" value="ECO:0007669"/>
    <property type="project" value="UniProtKB-UniRule"/>
</dbReference>
<dbReference type="InterPro" id="IPR006073">
    <property type="entry name" value="GTP-bd"/>
</dbReference>
<dbReference type="STRING" id="1227466.C464_10703"/>
<evidence type="ECO:0000256" key="8">
    <source>
        <dbReference type="SAM" id="Coils"/>
    </source>
</evidence>
<dbReference type="GO" id="GO:0005737">
    <property type="term" value="C:cytoplasm"/>
    <property type="evidence" value="ECO:0007669"/>
    <property type="project" value="UniProtKB-SubCell"/>
</dbReference>
<dbReference type="NCBIfam" id="TIGR03156">
    <property type="entry name" value="GTP_HflX"/>
    <property type="match status" value="1"/>
</dbReference>
<keyword evidence="5" id="KW-0963">Cytoplasm</keyword>
<accession>M0EJH8</accession>
<dbReference type="GO" id="GO:0005525">
    <property type="term" value="F:GTP binding"/>
    <property type="evidence" value="ECO:0007669"/>
    <property type="project" value="UniProtKB-UniRule"/>
</dbReference>
<keyword evidence="1 7" id="KW-0479">Metal-binding</keyword>
<dbReference type="InterPro" id="IPR042108">
    <property type="entry name" value="GTPase_HflX_N_sf"/>
</dbReference>
<feature type="binding site" evidence="7">
    <location>
        <position position="216"/>
    </location>
    <ligand>
        <name>Mg(2+)</name>
        <dbReference type="ChEBI" id="CHEBI:18420"/>
    </ligand>
</feature>
<dbReference type="InterPro" id="IPR016496">
    <property type="entry name" value="GTPase_HflX"/>
</dbReference>
<evidence type="ECO:0000256" key="7">
    <source>
        <dbReference type="PIRSR" id="PIRSR006809-2"/>
    </source>
</evidence>
<dbReference type="Gene3D" id="3.40.50.300">
    <property type="entry name" value="P-loop containing nucleotide triphosphate hydrolases"/>
    <property type="match status" value="1"/>
</dbReference>
<dbReference type="Gene3D" id="6.10.250.2860">
    <property type="match status" value="1"/>
</dbReference>
<comment type="function">
    <text evidence="5">GTPase that associates with the 50S ribosomal subunit and may have a role during protein synthesis or ribosome biogenesis.</text>
</comment>
<evidence type="ECO:0000313" key="10">
    <source>
        <dbReference type="EMBL" id="ELZ46559.1"/>
    </source>
</evidence>
<dbReference type="Pfam" id="PF16360">
    <property type="entry name" value="GTP-bdg_M"/>
    <property type="match status" value="1"/>
</dbReference>
<evidence type="ECO:0000256" key="4">
    <source>
        <dbReference type="ARBA" id="ARBA00023134"/>
    </source>
</evidence>
<dbReference type="PIRSF" id="PIRSF006809">
    <property type="entry name" value="GTP-binding_hflX_prd"/>
    <property type="match status" value="1"/>
</dbReference>
<evidence type="ECO:0000256" key="6">
    <source>
        <dbReference type="PIRSR" id="PIRSR006809-1"/>
    </source>
</evidence>
<feature type="coiled-coil region" evidence="8">
    <location>
        <begin position="126"/>
        <end position="189"/>
    </location>
</feature>
<feature type="binding site" evidence="6">
    <location>
        <begin position="209"/>
        <end position="216"/>
    </location>
    <ligand>
        <name>GTP</name>
        <dbReference type="ChEBI" id="CHEBI:37565"/>
    </ligand>
</feature>
<dbReference type="AlphaFoldDB" id="M0EJH8"/>
<dbReference type="GO" id="GO:0043022">
    <property type="term" value="F:ribosome binding"/>
    <property type="evidence" value="ECO:0007669"/>
    <property type="project" value="TreeGrafter"/>
</dbReference>
<feature type="binding site" evidence="6">
    <location>
        <begin position="270"/>
        <end position="273"/>
    </location>
    <ligand>
        <name>GTP</name>
        <dbReference type="ChEBI" id="CHEBI:37565"/>
    </ligand>
</feature>
<dbReference type="PANTHER" id="PTHR10229">
    <property type="entry name" value="GTP-BINDING PROTEIN HFLX"/>
    <property type="match status" value="1"/>
</dbReference>
<dbReference type="InterPro" id="IPR030394">
    <property type="entry name" value="G_HFLX_dom"/>
</dbReference>
<evidence type="ECO:0000259" key="9">
    <source>
        <dbReference type="PROSITE" id="PS51705"/>
    </source>
</evidence>
<comment type="similarity">
    <text evidence="5">Belongs to the TRAFAC class OBG-HflX-like GTPase superfamily. HflX GTPase family.</text>
</comment>
<evidence type="ECO:0000256" key="1">
    <source>
        <dbReference type="ARBA" id="ARBA00022723"/>
    </source>
</evidence>
<dbReference type="EMBL" id="AOJL01000042">
    <property type="protein sequence ID" value="ELZ46559.1"/>
    <property type="molecule type" value="Genomic_DNA"/>
</dbReference>
<reference evidence="10 11" key="1">
    <citation type="journal article" date="2014" name="PLoS Genet.">
        <title>Phylogenetically driven sequencing of extremely halophilic archaea reveals strategies for static and dynamic osmo-response.</title>
        <authorList>
            <person name="Becker E.A."/>
            <person name="Seitzer P.M."/>
            <person name="Tritt A."/>
            <person name="Larsen D."/>
            <person name="Krusor M."/>
            <person name="Yao A.I."/>
            <person name="Wu D."/>
            <person name="Madern D."/>
            <person name="Eisen J.A."/>
            <person name="Darling A.E."/>
            <person name="Facciotti M.T."/>
        </authorList>
    </citation>
    <scope>NUCLEOTIDE SEQUENCE [LARGE SCALE GENOMIC DNA]</scope>
    <source>
        <strain evidence="10 11">DSM 10284</strain>
    </source>
</reference>
<comment type="subcellular location">
    <subcellularLocation>
        <location evidence="5">Cytoplasm</location>
    </subcellularLocation>
    <text evidence="5">May associate with membranes.</text>
</comment>
<dbReference type="PROSITE" id="PS51705">
    <property type="entry name" value="G_HFLX"/>
    <property type="match status" value="1"/>
</dbReference>
<keyword evidence="3 7" id="KW-0460">Magnesium</keyword>
<dbReference type="SUPFAM" id="SSF52540">
    <property type="entry name" value="P-loop containing nucleoside triphosphate hydrolases"/>
    <property type="match status" value="1"/>
</dbReference>
<protein>
    <recommendedName>
        <fullName evidence="5">GTPase HflX</fullName>
    </recommendedName>
    <alternativeName>
        <fullName evidence="5">GTP-binding protein HflX</fullName>
    </alternativeName>
</protein>
<proteinExistence type="inferred from homology"/>
<dbReference type="PANTHER" id="PTHR10229:SF8">
    <property type="entry name" value="GTPASE HFLX"/>
    <property type="match status" value="1"/>
</dbReference>
<keyword evidence="8" id="KW-0175">Coiled coil</keyword>
<dbReference type="Pfam" id="PF01926">
    <property type="entry name" value="MMR_HSR1"/>
    <property type="match status" value="1"/>
</dbReference>
<evidence type="ECO:0000313" key="11">
    <source>
        <dbReference type="Proteomes" id="UP000011509"/>
    </source>
</evidence>